<protein>
    <submittedName>
        <fullName evidence="1">Uncharacterized protein</fullName>
    </submittedName>
</protein>
<dbReference type="AlphaFoldDB" id="A0A897N5B8"/>
<organism evidence="1 2">
    <name type="scientific">Halapricum desulfuricans</name>
    <dbReference type="NCBI Taxonomy" id="2841257"/>
    <lineage>
        <taxon>Archaea</taxon>
        <taxon>Methanobacteriati</taxon>
        <taxon>Methanobacteriota</taxon>
        <taxon>Stenosarchaea group</taxon>
        <taxon>Halobacteria</taxon>
        <taxon>Halobacteriales</taxon>
        <taxon>Haloarculaceae</taxon>
        <taxon>Halapricum</taxon>
    </lineage>
</organism>
<dbReference type="RefSeq" id="WP_229110644.1">
    <property type="nucleotide sequence ID" value="NZ_CP064788.1"/>
</dbReference>
<evidence type="ECO:0000313" key="2">
    <source>
        <dbReference type="Proteomes" id="UP000662973"/>
    </source>
</evidence>
<evidence type="ECO:0000313" key="1">
    <source>
        <dbReference type="EMBL" id="QSG07458.1"/>
    </source>
</evidence>
<proteinExistence type="predicted"/>
<dbReference type="KEGG" id="hds:HSR122_0036"/>
<reference evidence="1 2" key="1">
    <citation type="submission" date="2020-11" db="EMBL/GenBank/DDBJ databases">
        <title>Carbohydrate-dependent, anaerobic sulfur respiration: A novel catabolism in halophilic archaea.</title>
        <authorList>
            <person name="Sorokin D.Y."/>
            <person name="Messina E."/>
            <person name="Smedile F."/>
            <person name="La Cono V."/>
            <person name="Hallsworth J.E."/>
            <person name="Yakimov M.M."/>
        </authorList>
    </citation>
    <scope>NUCLEOTIDE SEQUENCE [LARGE SCALE GENOMIC DNA]</scope>
    <source>
        <strain evidence="1 2">HSR12-2</strain>
    </source>
</reference>
<dbReference type="Proteomes" id="UP000662973">
    <property type="component" value="Chromosome"/>
</dbReference>
<sequence length="211" mass="23485">MADTDAVVTAQREYLLARSSYTEQWVLETIDATGETTGGQPTEFTVRAVPADRRLRLRYHDHANHIEAFYDGTYYEYDVTGQTVYEGRSPRLFTDVEKAYRPLSLWAVNTLLPALLSIVRVEPTSTRTVEGETTIEFAVTGVSDDRKEEMSEVAYTGADGSLLVTESGGILEFEYTPQFESDTTSLQAGTNEITNIGQTTVSRPDWLSETG</sequence>
<keyword evidence="2" id="KW-1185">Reference proteome</keyword>
<accession>A0A897N5B8</accession>
<dbReference type="GeneID" id="68850728"/>
<dbReference type="EMBL" id="CP064788">
    <property type="protein sequence ID" value="QSG07458.1"/>
    <property type="molecule type" value="Genomic_DNA"/>
</dbReference>
<gene>
    <name evidence="1" type="ORF">HSR122_0036</name>
</gene>
<name>A0A897N5B8_9EURY</name>